<dbReference type="EMBL" id="KV454434">
    <property type="protein sequence ID" value="ODQ78908.1"/>
    <property type="molecule type" value="Genomic_DNA"/>
</dbReference>
<keyword evidence="1" id="KW-0812">Transmembrane</keyword>
<dbReference type="Proteomes" id="UP000094336">
    <property type="component" value="Unassembled WGS sequence"/>
</dbReference>
<dbReference type="PANTHER" id="PTHR39400:SF1">
    <property type="entry name" value="PIG-P DOMAIN-CONTAINING PROTEIN"/>
    <property type="match status" value="1"/>
</dbReference>
<dbReference type="GeneID" id="30145121"/>
<dbReference type="AlphaFoldDB" id="A0A1E3QMP6"/>
<keyword evidence="1" id="KW-0472">Membrane</keyword>
<reference evidence="3" key="1">
    <citation type="submission" date="2016-05" db="EMBL/GenBank/DDBJ databases">
        <title>Comparative genomics of biotechnologically important yeasts.</title>
        <authorList>
            <consortium name="DOE Joint Genome Institute"/>
            <person name="Riley R."/>
            <person name="Haridas S."/>
            <person name="Wolfe K.H."/>
            <person name="Lopes M.R."/>
            <person name="Hittinger C.T."/>
            <person name="Goker M."/>
            <person name="Salamov A."/>
            <person name="Wisecaver J."/>
            <person name="Long T.M."/>
            <person name="Aerts A.L."/>
            <person name="Barry K."/>
            <person name="Choi C."/>
            <person name="Clum A."/>
            <person name="Coughlan A.Y."/>
            <person name="Deshpande S."/>
            <person name="Douglass A.P."/>
            <person name="Hanson S.J."/>
            <person name="Klenk H.-P."/>
            <person name="Labutti K."/>
            <person name="Lapidus A."/>
            <person name="Lindquist E."/>
            <person name="Lipzen A."/>
            <person name="Meier-Kolthoff J.P."/>
            <person name="Ohm R.A."/>
            <person name="Otillar R.P."/>
            <person name="Pangilinan J."/>
            <person name="Peng Y."/>
            <person name="Rokas A."/>
            <person name="Rosa C.A."/>
            <person name="Scheuner C."/>
            <person name="Sibirny A.A."/>
            <person name="Slot J.C."/>
            <person name="Stielow J.B."/>
            <person name="Sun H."/>
            <person name="Kurtzman C.P."/>
            <person name="Blackwell M."/>
            <person name="Grigoriev I.V."/>
            <person name="Jeffries T.W."/>
        </authorList>
    </citation>
    <scope>NUCLEOTIDE SEQUENCE [LARGE SCALE GENOMIC DNA]</scope>
    <source>
        <strain evidence="3">NRRL Y-12698</strain>
    </source>
</reference>
<feature type="transmembrane region" description="Helical" evidence="1">
    <location>
        <begin position="59"/>
        <end position="79"/>
    </location>
</feature>
<evidence type="ECO:0000256" key="1">
    <source>
        <dbReference type="SAM" id="Phobius"/>
    </source>
</evidence>
<evidence type="ECO:0000313" key="3">
    <source>
        <dbReference type="Proteomes" id="UP000094336"/>
    </source>
</evidence>
<sequence length="144" mass="16520">MSEVTQDFIDSPDVYPLPLIRRRASSLSKPDPSMPIHSRVPFYDLFADENLQKLRNRGILILAVTWIGVLVGMMSVFNIHRYLVPSAVYATWQLFVGEENDFPMDGYYICALILISAVFWVWASVQWLGMTLFVFTKGRGLNKK</sequence>
<keyword evidence="1" id="KW-1133">Transmembrane helix</keyword>
<dbReference type="PANTHER" id="PTHR39400">
    <property type="entry name" value="YALI0E29227P"/>
    <property type="match status" value="1"/>
</dbReference>
<dbReference type="RefSeq" id="XP_018984236.1">
    <property type="nucleotide sequence ID" value="XM_019127268.1"/>
</dbReference>
<keyword evidence="3" id="KW-1185">Reference proteome</keyword>
<gene>
    <name evidence="2" type="ORF">BABINDRAFT_154883</name>
</gene>
<dbReference type="InterPro" id="IPR029164">
    <property type="entry name" value="PIG-Y"/>
</dbReference>
<accession>A0A1E3QMP6</accession>
<name>A0A1E3QMP6_9ASCO</name>
<evidence type="ECO:0000313" key="2">
    <source>
        <dbReference type="EMBL" id="ODQ78908.1"/>
    </source>
</evidence>
<proteinExistence type="predicted"/>
<protein>
    <submittedName>
        <fullName evidence="2">Uncharacterized protein</fullName>
    </submittedName>
</protein>
<dbReference type="Pfam" id="PF15159">
    <property type="entry name" value="PIG-Y"/>
    <property type="match status" value="1"/>
</dbReference>
<feature type="transmembrane region" description="Helical" evidence="1">
    <location>
        <begin position="106"/>
        <end position="135"/>
    </location>
</feature>
<dbReference type="OrthoDB" id="2157498at2759"/>
<organism evidence="2 3">
    <name type="scientific">Babjeviella inositovora NRRL Y-12698</name>
    <dbReference type="NCBI Taxonomy" id="984486"/>
    <lineage>
        <taxon>Eukaryota</taxon>
        <taxon>Fungi</taxon>
        <taxon>Dikarya</taxon>
        <taxon>Ascomycota</taxon>
        <taxon>Saccharomycotina</taxon>
        <taxon>Pichiomycetes</taxon>
        <taxon>Serinales incertae sedis</taxon>
        <taxon>Babjeviella</taxon>
    </lineage>
</organism>